<dbReference type="EMBL" id="CM000141">
    <property type="protein sequence ID" value="EEE61535.1"/>
    <property type="molecule type" value="Genomic_DNA"/>
</dbReference>
<keyword evidence="5 8" id="KW-0862">Zinc</keyword>
<gene>
    <name evidence="10" type="ORF">OsJ_15844</name>
</gene>
<evidence type="ECO:0000256" key="1">
    <source>
        <dbReference type="ARBA" id="ARBA00012418"/>
    </source>
</evidence>
<dbReference type="FunFam" id="3.10.450.40:FF:000032">
    <property type="entry name" value="Required to maintain repression6"/>
    <property type="match status" value="1"/>
</dbReference>
<dbReference type="Gene3D" id="1.10.274.100">
    <property type="entry name" value="RNA polymerase Rpb1, domain 3"/>
    <property type="match status" value="1"/>
</dbReference>
<dbReference type="InterPro" id="IPR044893">
    <property type="entry name" value="RNA_pol_Rpb1_clamp_domain"/>
</dbReference>
<protein>
    <recommendedName>
        <fullName evidence="1">DNA-directed RNA polymerase</fullName>
        <ecNumber evidence="1">2.7.7.6</ecNumber>
    </recommendedName>
</protein>
<name>B9FC30_ORYSJ</name>
<evidence type="ECO:0000256" key="4">
    <source>
        <dbReference type="ARBA" id="ARBA00022695"/>
    </source>
</evidence>
<evidence type="ECO:0000313" key="10">
    <source>
        <dbReference type="EMBL" id="EEE61535.1"/>
    </source>
</evidence>
<dbReference type="InterPro" id="IPR040403">
    <property type="entry name" value="NRPD1_N"/>
</dbReference>
<dbReference type="Gene3D" id="1.10.132.30">
    <property type="match status" value="1"/>
</dbReference>
<proteinExistence type="predicted"/>
<keyword evidence="8" id="KW-0863">Zinc-finger</keyword>
<dbReference type="CDD" id="cd10506">
    <property type="entry name" value="RNAP_IV_RPD1_N"/>
    <property type="match status" value="1"/>
</dbReference>
<dbReference type="GO" id="GO:0009536">
    <property type="term" value="C:plastid"/>
    <property type="evidence" value="ECO:0007669"/>
    <property type="project" value="UniProtKB-ARBA"/>
</dbReference>
<dbReference type="Pfam" id="PF04983">
    <property type="entry name" value="RNA_pol_Rpb1_3"/>
    <property type="match status" value="1"/>
</dbReference>
<feature type="zinc finger region" description="C3H1-type" evidence="8">
    <location>
        <begin position="1422"/>
        <end position="1450"/>
    </location>
</feature>
<dbReference type="Gene3D" id="3.10.450.40">
    <property type="match status" value="1"/>
</dbReference>
<keyword evidence="2" id="KW-0240">DNA-directed RNA polymerase</keyword>
<evidence type="ECO:0000256" key="7">
    <source>
        <dbReference type="ARBA" id="ARBA00048552"/>
    </source>
</evidence>
<evidence type="ECO:0000256" key="2">
    <source>
        <dbReference type="ARBA" id="ARBA00022478"/>
    </source>
</evidence>
<keyword evidence="3" id="KW-0808">Transferase</keyword>
<accession>B9FC30</accession>
<evidence type="ECO:0000256" key="6">
    <source>
        <dbReference type="ARBA" id="ARBA00023163"/>
    </source>
</evidence>
<dbReference type="InterPro" id="IPR007083">
    <property type="entry name" value="RNA_pol_Rpb1_4"/>
</dbReference>
<keyword evidence="6" id="KW-0804">Transcription</keyword>
<dbReference type="InterPro" id="IPR038120">
    <property type="entry name" value="Rpb1_funnel_sf"/>
</dbReference>
<dbReference type="Proteomes" id="UP000007752">
    <property type="component" value="Chromosome 4"/>
</dbReference>
<dbReference type="Gene3D" id="4.10.860.120">
    <property type="entry name" value="RNA polymerase II, clamp domain"/>
    <property type="match status" value="1"/>
</dbReference>
<comment type="catalytic activity">
    <reaction evidence="7">
        <text>RNA(n) + a ribonucleoside 5'-triphosphate = RNA(n+1) + diphosphate</text>
        <dbReference type="Rhea" id="RHEA:21248"/>
        <dbReference type="Rhea" id="RHEA-COMP:14527"/>
        <dbReference type="Rhea" id="RHEA-COMP:17342"/>
        <dbReference type="ChEBI" id="CHEBI:33019"/>
        <dbReference type="ChEBI" id="CHEBI:61557"/>
        <dbReference type="ChEBI" id="CHEBI:140395"/>
        <dbReference type="EC" id="2.7.7.6"/>
    </reaction>
</comment>
<dbReference type="InterPro" id="IPR045867">
    <property type="entry name" value="DNA-dir_RpoC_beta_prime"/>
</dbReference>
<evidence type="ECO:0000256" key="3">
    <source>
        <dbReference type="ARBA" id="ARBA00022679"/>
    </source>
</evidence>
<dbReference type="GO" id="GO:0008270">
    <property type="term" value="F:zinc ion binding"/>
    <property type="evidence" value="ECO:0007669"/>
    <property type="project" value="UniProtKB-KW"/>
</dbReference>
<dbReference type="GO" id="GO:0006351">
    <property type="term" value="P:DNA-templated transcription"/>
    <property type="evidence" value="ECO:0007669"/>
    <property type="project" value="InterPro"/>
</dbReference>
<dbReference type="PANTHER" id="PTHR19376:SF36">
    <property type="entry name" value="DNA-DIRECTED RNA POLYMERASE IV SUBUNIT 1"/>
    <property type="match status" value="1"/>
</dbReference>
<dbReference type="PANTHER" id="PTHR19376">
    <property type="entry name" value="DNA-DIRECTED RNA POLYMERASE"/>
    <property type="match status" value="1"/>
</dbReference>
<dbReference type="InterPro" id="IPR006592">
    <property type="entry name" value="RNA_pol_N"/>
</dbReference>
<evidence type="ECO:0000256" key="8">
    <source>
        <dbReference type="PROSITE-ProRule" id="PRU00723"/>
    </source>
</evidence>
<dbReference type="PROSITE" id="PS50103">
    <property type="entry name" value="ZF_C3H1"/>
    <property type="match status" value="1"/>
</dbReference>
<dbReference type="GO" id="GO:0003677">
    <property type="term" value="F:DNA binding"/>
    <property type="evidence" value="ECO:0007669"/>
    <property type="project" value="InterPro"/>
</dbReference>
<dbReference type="InterPro" id="IPR000571">
    <property type="entry name" value="Znf_CCCH"/>
</dbReference>
<dbReference type="InterPro" id="IPR007066">
    <property type="entry name" value="RNA_pol_Rpb1_3"/>
</dbReference>
<reference evidence="10" key="1">
    <citation type="journal article" date="2005" name="PLoS Biol.">
        <title>The genomes of Oryza sativa: a history of duplications.</title>
        <authorList>
            <person name="Yu J."/>
            <person name="Wang J."/>
            <person name="Lin W."/>
            <person name="Li S."/>
            <person name="Li H."/>
            <person name="Zhou J."/>
            <person name="Ni P."/>
            <person name="Dong W."/>
            <person name="Hu S."/>
            <person name="Zeng C."/>
            <person name="Zhang J."/>
            <person name="Zhang Y."/>
            <person name="Li R."/>
            <person name="Xu Z."/>
            <person name="Li S."/>
            <person name="Li X."/>
            <person name="Zheng H."/>
            <person name="Cong L."/>
            <person name="Lin L."/>
            <person name="Yin J."/>
            <person name="Geng J."/>
            <person name="Li G."/>
            <person name="Shi J."/>
            <person name="Liu J."/>
            <person name="Lv H."/>
            <person name="Li J."/>
            <person name="Wang J."/>
            <person name="Deng Y."/>
            <person name="Ran L."/>
            <person name="Shi X."/>
            <person name="Wang X."/>
            <person name="Wu Q."/>
            <person name="Li C."/>
            <person name="Ren X."/>
            <person name="Wang J."/>
            <person name="Wang X."/>
            <person name="Li D."/>
            <person name="Liu D."/>
            <person name="Zhang X."/>
            <person name="Ji Z."/>
            <person name="Zhao W."/>
            <person name="Sun Y."/>
            <person name="Zhang Z."/>
            <person name="Bao J."/>
            <person name="Han Y."/>
            <person name="Dong L."/>
            <person name="Ji J."/>
            <person name="Chen P."/>
            <person name="Wu S."/>
            <person name="Liu J."/>
            <person name="Xiao Y."/>
            <person name="Bu D."/>
            <person name="Tan J."/>
            <person name="Yang L."/>
            <person name="Ye C."/>
            <person name="Zhang J."/>
            <person name="Xu J."/>
            <person name="Zhou Y."/>
            <person name="Yu Y."/>
            <person name="Zhang B."/>
            <person name="Zhuang S."/>
            <person name="Wei H."/>
            <person name="Liu B."/>
            <person name="Lei M."/>
            <person name="Yu H."/>
            <person name="Li Y."/>
            <person name="Xu H."/>
            <person name="Wei S."/>
            <person name="He X."/>
            <person name="Fang L."/>
            <person name="Zhang Z."/>
            <person name="Zhang Y."/>
            <person name="Huang X."/>
            <person name="Su Z."/>
            <person name="Tong W."/>
            <person name="Li J."/>
            <person name="Tong Z."/>
            <person name="Li S."/>
            <person name="Ye J."/>
            <person name="Wang L."/>
            <person name="Fang L."/>
            <person name="Lei T."/>
            <person name="Chen C."/>
            <person name="Chen H."/>
            <person name="Xu Z."/>
            <person name="Li H."/>
            <person name="Huang H."/>
            <person name="Zhang F."/>
            <person name="Xu H."/>
            <person name="Li N."/>
            <person name="Zhao C."/>
            <person name="Li S."/>
            <person name="Dong L."/>
            <person name="Huang Y."/>
            <person name="Li L."/>
            <person name="Xi Y."/>
            <person name="Qi Q."/>
            <person name="Li W."/>
            <person name="Zhang B."/>
            <person name="Hu W."/>
            <person name="Zhang Y."/>
            <person name="Tian X."/>
            <person name="Jiao Y."/>
            <person name="Liang X."/>
            <person name="Jin J."/>
            <person name="Gao L."/>
            <person name="Zheng W."/>
            <person name="Hao B."/>
            <person name="Liu S."/>
            <person name="Wang W."/>
            <person name="Yuan L."/>
            <person name="Cao M."/>
            <person name="McDermott J."/>
            <person name="Samudrala R."/>
            <person name="Wang J."/>
            <person name="Wong G.K."/>
            <person name="Yang H."/>
        </authorList>
    </citation>
    <scope>NUCLEOTIDE SEQUENCE [LARGE SCALE GENOMIC DNA]</scope>
</reference>
<dbReference type="GO" id="GO:0000428">
    <property type="term" value="C:DNA-directed RNA polymerase complex"/>
    <property type="evidence" value="ECO:0007669"/>
    <property type="project" value="UniProtKB-KW"/>
</dbReference>
<dbReference type="SUPFAM" id="SSF64484">
    <property type="entry name" value="beta and beta-prime subunits of DNA dependent RNA-polymerase"/>
    <property type="match status" value="1"/>
</dbReference>
<evidence type="ECO:0000256" key="5">
    <source>
        <dbReference type="ARBA" id="ARBA00022833"/>
    </source>
</evidence>
<dbReference type="GO" id="GO:0003899">
    <property type="term" value="F:DNA-directed RNA polymerase activity"/>
    <property type="evidence" value="ECO:0007669"/>
    <property type="project" value="UniProtKB-EC"/>
</dbReference>
<dbReference type="Gene3D" id="3.30.1490.180">
    <property type="entry name" value="RNA polymerase ii"/>
    <property type="match status" value="1"/>
</dbReference>
<dbReference type="Gene3D" id="2.40.40.20">
    <property type="match status" value="1"/>
</dbReference>
<organism evidence="10">
    <name type="scientific">Oryza sativa subsp. japonica</name>
    <name type="common">Rice</name>
    <dbReference type="NCBI Taxonomy" id="39947"/>
    <lineage>
        <taxon>Eukaryota</taxon>
        <taxon>Viridiplantae</taxon>
        <taxon>Streptophyta</taxon>
        <taxon>Embryophyta</taxon>
        <taxon>Tracheophyta</taxon>
        <taxon>Spermatophyta</taxon>
        <taxon>Magnoliopsida</taxon>
        <taxon>Liliopsida</taxon>
        <taxon>Poales</taxon>
        <taxon>Poaceae</taxon>
        <taxon>BOP clade</taxon>
        <taxon>Oryzoideae</taxon>
        <taxon>Oryzeae</taxon>
        <taxon>Oryzinae</taxon>
        <taxon>Oryza</taxon>
        <taxon>Oryza sativa</taxon>
    </lineage>
</organism>
<keyword evidence="8" id="KW-0479">Metal-binding</keyword>
<keyword evidence="4" id="KW-0548">Nucleotidyltransferase</keyword>
<evidence type="ECO:0000259" key="9">
    <source>
        <dbReference type="PROSITE" id="PS50103"/>
    </source>
</evidence>
<feature type="domain" description="C3H1-type" evidence="9">
    <location>
        <begin position="1422"/>
        <end position="1450"/>
    </location>
</feature>
<reference evidence="10" key="2">
    <citation type="submission" date="2008-12" db="EMBL/GenBank/DDBJ databases">
        <title>Improved gene annotation of the rice (Oryza sativa) genomes.</title>
        <authorList>
            <person name="Wang J."/>
            <person name="Li R."/>
            <person name="Fan W."/>
            <person name="Huang Q."/>
            <person name="Zhang J."/>
            <person name="Zhou Y."/>
            <person name="Hu Y."/>
            <person name="Zi S."/>
            <person name="Li J."/>
            <person name="Ni P."/>
            <person name="Zheng H."/>
            <person name="Zhang Y."/>
            <person name="Zhao M."/>
            <person name="Hao Q."/>
            <person name="McDermott J."/>
            <person name="Samudrala R."/>
            <person name="Kristiansen K."/>
            <person name="Wong G.K.-S."/>
        </authorList>
    </citation>
    <scope>NUCLEOTIDE SEQUENCE</scope>
</reference>
<dbReference type="EC" id="2.7.7.6" evidence="1"/>
<dbReference type="Pfam" id="PF11523">
    <property type="entry name" value="DUF3223"/>
    <property type="match status" value="1"/>
</dbReference>
<sequence length="1623" mass="181102">MLLEPELSPGSLGTRTRGEGWMEEPSLEVNNPVAELNAIKFSLMTSSDMEKLSSATIIEMCDVTNAKLGLPNGAPQCATCGSRSIRDCDGKKKLTGKLLGHFGVIKLAATVHNSYFIEEVVQLLNQICPGCLTLKQNGDTKKADGTTIQGTCKYCSKDGSKLYPSIIFKMLTSPRVTLSRSKLHRNTSVMDKMSIIAEVAGGVAHKSKNKAPHETLPQDFWDFIPDDNQPPIFNVTKKILSPYQVFHMLKKLDPELINQDDRTKAYKRMVDLYSKKSDDESSASTDTYGTKWLKDIILSKRSDNAFRSIMVGDPKINLNEIGIPMGLALNLVVSEQVSSYNFETINLKCNLHLLTKEVLLVRRNGNLIFVRKANQLEIGDIAYRLLQDGDLVLVNRPPSVHQHSLIALSAKLLSTQSAVSINPLCCDPFKGDFDGDCLHGYIPQCLQSRIELEELVGLSGQLLNQQDGRSLVSLTHDSLAAAHQLTNADVFLEKAEFQQLQMLSSSISLTPMPSVFKSTNSQGPLWTGKQLFGMLLPYGMNISFDQKLHIKDSEVLTCSSGSFWLQNNTSSLFSVMFKEYGCKALEFLSSTQDVLCEFLTMWGLSVSLSDLYLFSDHYSRRKLSEEVHLALDEAEEAFQIKQILLNSVSIPNLKYYDGGDDRSNTDEQSGFTQVSLPIIRSSMTSFKSVFNDLLKMVQQYVSKDNSMMTMINSGSKGSVLKFVQQTACVGLQLPASKFPFRIPSQLSCVSWNRHKSLNCEITDGTSECVGGQDMYAVVRNSFLDGLNPLECLLHAISGRANFFSENADVPGTLTRKLMYHLRDTYVAYDGTVRSSYGQQIVRFSYDTADGMYSDHDLEGEPGAPVGSWAACSISEAAYGALDHPVNSLEDSPLMNLQEVLKCHKGTNSLDHTGLLFLSKHLRKYRYGFEYASLEVKDHLERVDFSDMVDTVIILYGGSDMQKTKGNPWITHFHLNQETMKIKRLGLEFIVREIIDQYNTLRKQLNNAIPSVSISNSETLHLKMENKSGKLGKNLGTGNECVKNQTCCVTMVVQVEINSMSQLDVIKERVIPSILATLLKGFLEFKNVKVQCQEDNELVLKVGMSEHCKSGKFWATLQNACIPIMELIDWERSRPERVYDNFCSYGIDSAWKFFVESLRSTTDAIGRNIHRQHLLVVADCLSRPAHSFINAAKRDSVDNLSGTLDAIAWGKEPCAGSSGPFKILYSGKSHETKQNEHIYDFLHNPEVQALEKNVMDTYRKRTEKTSKRRSALNSEGNATINGGAISFNQKFLNAKVGIWENIIDMRTSLQNMLREYTLNEVVTEQDKSCLMEALKFHPRGYDKIGVGIREIKIGVNPGHPSSRCFIVLRNDDTTADFSYNNRFPCRYLHSELPEAPPERLRPSHRPSAAACGGGGGGNCVVSSTREKPCKFFLSGDCRYGDECRCYLHAGSINDGFSLLTPLRGHQKEPLLFVGIPDAVKIWDTGAEMSLSEPTGEYMHWRLAMGCSSLQCNYTSLGCYGKLETGSLAVTYTHNEDHGALALAGMQDAQLNPILLWSTNYNIVHLYELPSMEEQVRKAVFLNRETFGSQFALAISRIPYSVVEEYTSTGLEELFADVGTWKKQN</sequence>
<dbReference type="Pfam" id="PF00623">
    <property type="entry name" value="RNA_pol_Rpb1_2"/>
    <property type="match status" value="1"/>
</dbReference>
<dbReference type="InterPro" id="IPR042102">
    <property type="entry name" value="RNA_pol_Rpb1_3_sf"/>
</dbReference>
<dbReference type="SMART" id="SM00663">
    <property type="entry name" value="RPOLA_N"/>
    <property type="match status" value="1"/>
</dbReference>
<dbReference type="InterPro" id="IPR000722">
    <property type="entry name" value="RNA_pol_asu"/>
</dbReference>
<dbReference type="Pfam" id="PF05000">
    <property type="entry name" value="RNA_pol_Rpb1_4"/>
    <property type="match status" value="1"/>
</dbReference>